<keyword evidence="1" id="KW-0472">Membrane</keyword>
<feature type="transmembrane region" description="Helical" evidence="1">
    <location>
        <begin position="166"/>
        <end position="185"/>
    </location>
</feature>
<protein>
    <submittedName>
        <fullName evidence="2">Uncharacterized protein</fullName>
    </submittedName>
</protein>
<evidence type="ECO:0000256" key="1">
    <source>
        <dbReference type="SAM" id="Phobius"/>
    </source>
</evidence>
<feature type="transmembrane region" description="Helical" evidence="1">
    <location>
        <begin position="134"/>
        <end position="154"/>
    </location>
</feature>
<comment type="caution">
    <text evidence="2">The sequence shown here is derived from an EMBL/GenBank/DDBJ whole genome shotgun (WGS) entry which is preliminary data.</text>
</comment>
<dbReference type="EMBL" id="JAUQSZ010000015">
    <property type="protein sequence ID" value="MDO7844370.1"/>
    <property type="molecule type" value="Genomic_DNA"/>
</dbReference>
<accession>A0ABT9A567</accession>
<gene>
    <name evidence="2" type="ORF">Q5H94_18725</name>
</gene>
<reference evidence="2" key="1">
    <citation type="submission" date="2023-07" db="EMBL/GenBank/DDBJ databases">
        <authorList>
            <person name="Kim M.K."/>
        </authorList>
    </citation>
    <scope>NUCLEOTIDE SEQUENCE</scope>
    <source>
        <strain evidence="2">CA1-15</strain>
    </source>
</reference>
<proteinExistence type="predicted"/>
<keyword evidence="1" id="KW-0812">Transmembrane</keyword>
<keyword evidence="1" id="KW-1133">Transmembrane helix</keyword>
<sequence>MGWWRGEDDSVNRFAARFEEDGDRILFRQNVKSAPVLVSAQDRDEAVAWYRLASRYLMLGGVVVMIAAVVGLAFLTGFDQPESHATQFWFLVIIWACLFGAVFLYIWNEPARRFAGRTPVGKTPTRAEARRASFARMTWSQFAVIPVLALLIAVPKHGEMTGGPWFIARMVFAALLILTGAIQAFRKWRSERE</sequence>
<evidence type="ECO:0000313" key="2">
    <source>
        <dbReference type="EMBL" id="MDO7844370.1"/>
    </source>
</evidence>
<feature type="transmembrane region" description="Helical" evidence="1">
    <location>
        <begin position="56"/>
        <end position="76"/>
    </location>
</feature>
<evidence type="ECO:0000313" key="3">
    <source>
        <dbReference type="Proteomes" id="UP001176468"/>
    </source>
</evidence>
<feature type="transmembrane region" description="Helical" evidence="1">
    <location>
        <begin position="88"/>
        <end position="107"/>
    </location>
</feature>
<dbReference type="Proteomes" id="UP001176468">
    <property type="component" value="Unassembled WGS sequence"/>
</dbReference>
<dbReference type="RefSeq" id="WP_304562767.1">
    <property type="nucleotide sequence ID" value="NZ_JAUQSZ010000015.1"/>
</dbReference>
<organism evidence="2 3">
    <name type="scientific">Sphingomonas immobilis</name>
    <dbReference type="NCBI Taxonomy" id="3063997"/>
    <lineage>
        <taxon>Bacteria</taxon>
        <taxon>Pseudomonadati</taxon>
        <taxon>Pseudomonadota</taxon>
        <taxon>Alphaproteobacteria</taxon>
        <taxon>Sphingomonadales</taxon>
        <taxon>Sphingomonadaceae</taxon>
        <taxon>Sphingomonas</taxon>
    </lineage>
</organism>
<name>A0ABT9A567_9SPHN</name>
<keyword evidence="3" id="KW-1185">Reference proteome</keyword>